<sequence>FLVQICFNSAELTEDQLLLLLESLEDKIVSQQFKLVREPAPQHEKGPFSVDTSLLSFPQEIQQKLTIAIVEMGGVKLQKDGSAVCTEGAFSAMAALYASLYVLNLLNN</sequence>
<dbReference type="GO" id="GO:0005546">
    <property type="term" value="F:phosphatidylinositol-4,5-bisphosphate binding"/>
    <property type="evidence" value="ECO:0007669"/>
    <property type="project" value="TreeGrafter"/>
</dbReference>
<dbReference type="OrthoDB" id="9944616at2759"/>
<protein>
    <submittedName>
        <fullName evidence="1">GSDA3 protein</fullName>
    </submittedName>
</protein>
<dbReference type="PANTHER" id="PTHR16399">
    <property type="entry name" value="GASDERMIN"/>
    <property type="match status" value="1"/>
</dbReference>
<evidence type="ECO:0000313" key="1">
    <source>
        <dbReference type="EMBL" id="NXL52651.1"/>
    </source>
</evidence>
<dbReference type="EMBL" id="VXAO01001686">
    <property type="protein sequence ID" value="NXL52651.1"/>
    <property type="molecule type" value="Genomic_DNA"/>
</dbReference>
<comment type="caution">
    <text evidence="1">The sequence shown here is derived from an EMBL/GenBank/DDBJ whole genome shotgun (WGS) entry which is preliminary data.</text>
</comment>
<dbReference type="GO" id="GO:0042742">
    <property type="term" value="P:defense response to bacterium"/>
    <property type="evidence" value="ECO:0007669"/>
    <property type="project" value="TreeGrafter"/>
</dbReference>
<organism evidence="1 2">
    <name type="scientific">Podilymbus podiceps</name>
    <name type="common">Pied-billed grebe</name>
    <dbReference type="NCBI Taxonomy" id="9252"/>
    <lineage>
        <taxon>Eukaryota</taxon>
        <taxon>Metazoa</taxon>
        <taxon>Chordata</taxon>
        <taxon>Craniata</taxon>
        <taxon>Vertebrata</taxon>
        <taxon>Euteleostomi</taxon>
        <taxon>Archelosauria</taxon>
        <taxon>Archosauria</taxon>
        <taxon>Dinosauria</taxon>
        <taxon>Saurischia</taxon>
        <taxon>Theropoda</taxon>
        <taxon>Coelurosauria</taxon>
        <taxon>Aves</taxon>
        <taxon>Neognathae</taxon>
        <taxon>Neoaves</taxon>
        <taxon>Mirandornithes</taxon>
        <taxon>Podicipediformes</taxon>
        <taxon>Podicipedidae</taxon>
        <taxon>Podilymbus</taxon>
    </lineage>
</organism>
<dbReference type="AlphaFoldDB" id="A0A7L0TD22"/>
<reference evidence="1 2" key="1">
    <citation type="submission" date="2019-09" db="EMBL/GenBank/DDBJ databases">
        <title>Bird 10,000 Genomes (B10K) Project - Family phase.</title>
        <authorList>
            <person name="Zhang G."/>
        </authorList>
    </citation>
    <scope>NUCLEOTIDE SEQUENCE [LARGE SCALE GENOMIC DNA]</scope>
    <source>
        <strain evidence="1">B10K-DU-009-04</strain>
        <tissue evidence="1">Mixed tissue sample</tissue>
    </source>
</reference>
<dbReference type="PANTHER" id="PTHR16399:SF18">
    <property type="entry name" value="GASDERMIN-A"/>
    <property type="match status" value="1"/>
</dbReference>
<dbReference type="InterPro" id="IPR007677">
    <property type="entry name" value="Gasdermin"/>
</dbReference>
<dbReference type="Proteomes" id="UP000555275">
    <property type="component" value="Unassembled WGS sequence"/>
</dbReference>
<dbReference type="GO" id="GO:0070273">
    <property type="term" value="F:phosphatidylinositol-4-phosphate binding"/>
    <property type="evidence" value="ECO:0007669"/>
    <property type="project" value="TreeGrafter"/>
</dbReference>
<dbReference type="GO" id="GO:0001786">
    <property type="term" value="F:phosphatidylserine binding"/>
    <property type="evidence" value="ECO:0007669"/>
    <property type="project" value="TreeGrafter"/>
</dbReference>
<feature type="non-terminal residue" evidence="1">
    <location>
        <position position="108"/>
    </location>
</feature>
<keyword evidence="2" id="KW-1185">Reference proteome</keyword>
<proteinExistence type="predicted"/>
<feature type="non-terminal residue" evidence="1">
    <location>
        <position position="1"/>
    </location>
</feature>
<evidence type="ECO:0000313" key="2">
    <source>
        <dbReference type="Proteomes" id="UP000555275"/>
    </source>
</evidence>
<gene>
    <name evidence="1" type="primary">Gsdma3</name>
    <name evidence="1" type="ORF">PODPOD_R07899</name>
</gene>
<name>A0A7L0TD22_PODPO</name>
<dbReference type="GO" id="GO:0070269">
    <property type="term" value="P:pyroptotic inflammatory response"/>
    <property type="evidence" value="ECO:0007669"/>
    <property type="project" value="TreeGrafter"/>
</dbReference>
<accession>A0A7L0TD22</accession>